<dbReference type="EMBL" id="JBJUIK010000006">
    <property type="protein sequence ID" value="KAL3524558.1"/>
    <property type="molecule type" value="Genomic_DNA"/>
</dbReference>
<evidence type="ECO:0000256" key="1">
    <source>
        <dbReference type="SAM" id="MobiDB-lite"/>
    </source>
</evidence>
<evidence type="ECO:0000313" key="3">
    <source>
        <dbReference type="Proteomes" id="UP001630127"/>
    </source>
</evidence>
<protein>
    <submittedName>
        <fullName evidence="2">Uncharacterized protein</fullName>
    </submittedName>
</protein>
<feature type="region of interest" description="Disordered" evidence="1">
    <location>
        <begin position="343"/>
        <end position="363"/>
    </location>
</feature>
<keyword evidence="3" id="KW-1185">Reference proteome</keyword>
<name>A0ABD2ZZY8_9GENT</name>
<gene>
    <name evidence="2" type="ORF">ACH5RR_012930</name>
</gene>
<proteinExistence type="predicted"/>
<evidence type="ECO:0000313" key="2">
    <source>
        <dbReference type="EMBL" id="KAL3524558.1"/>
    </source>
</evidence>
<accession>A0ABD2ZZY8</accession>
<organism evidence="2 3">
    <name type="scientific">Cinchona calisaya</name>
    <dbReference type="NCBI Taxonomy" id="153742"/>
    <lineage>
        <taxon>Eukaryota</taxon>
        <taxon>Viridiplantae</taxon>
        <taxon>Streptophyta</taxon>
        <taxon>Embryophyta</taxon>
        <taxon>Tracheophyta</taxon>
        <taxon>Spermatophyta</taxon>
        <taxon>Magnoliopsida</taxon>
        <taxon>eudicotyledons</taxon>
        <taxon>Gunneridae</taxon>
        <taxon>Pentapetalae</taxon>
        <taxon>asterids</taxon>
        <taxon>lamiids</taxon>
        <taxon>Gentianales</taxon>
        <taxon>Rubiaceae</taxon>
        <taxon>Cinchonoideae</taxon>
        <taxon>Cinchoneae</taxon>
        <taxon>Cinchona</taxon>
    </lineage>
</organism>
<dbReference type="Proteomes" id="UP001630127">
    <property type="component" value="Unassembled WGS sequence"/>
</dbReference>
<dbReference type="AlphaFoldDB" id="A0ABD2ZZY8"/>
<reference evidence="2 3" key="1">
    <citation type="submission" date="2024-11" db="EMBL/GenBank/DDBJ databases">
        <title>A near-complete genome assembly of Cinchona calisaya.</title>
        <authorList>
            <person name="Lian D.C."/>
            <person name="Zhao X.W."/>
            <person name="Wei L."/>
        </authorList>
    </citation>
    <scope>NUCLEOTIDE SEQUENCE [LARGE SCALE GENOMIC DNA]</scope>
    <source>
        <tissue evidence="2">Nenye</tissue>
    </source>
</reference>
<sequence length="453" mass="49015">MAMQNALQLKAKGQSQPSFAQILQGKNLRKNLKIGMDLDMVLKQLQQYIVELSLRFFGEELSKPFKLAPMGKFLEGGDRLPNMCTRARTGCQRINRVGTDCMHGVPMECPNRCTRARMGCQWNAPACDHRHVRGASKGQHGVPMECPSMCAHGHVRGAKGTPGRVQIERPSICIRARTGGTYGEPSKGMHGLLMECTSMRTRACTGCHGKIGAGAKGSHEMSIECPYMCAQACTGCPPREYSGANGTHNVPMECPGTGTYGVPRAHPGAYRRHKPRIERMPHHMHMGTYWVAPNGTHGVLMECPSMCTGKSTGCPQGAGSKGTDGVPMDCPGMYTLARTECPSLENPSRRRGHTRGSNRMPQQVHTGTYRMPREHPGGCQGTDRALMECANTYTWACTGAKRSAGWVSCHARGTDGMPQLGDVLGAKGTPGWVPMECPSMGTNGVTREHSCGS</sequence>
<comment type="caution">
    <text evidence="2">The sequence shown here is derived from an EMBL/GenBank/DDBJ whole genome shotgun (WGS) entry which is preliminary data.</text>
</comment>